<protein>
    <submittedName>
        <fullName evidence="2">Uncharacterized protein</fullName>
    </submittedName>
</protein>
<feature type="region of interest" description="Disordered" evidence="1">
    <location>
        <begin position="48"/>
        <end position="102"/>
    </location>
</feature>
<feature type="region of interest" description="Disordered" evidence="1">
    <location>
        <begin position="1"/>
        <end position="33"/>
    </location>
</feature>
<name>A0ABR7DNK3_9BACT</name>
<proteinExistence type="predicted"/>
<organism evidence="2 3">
    <name type="scientific">Parabacteroides hominis</name>
    <dbReference type="NCBI Taxonomy" id="2763057"/>
    <lineage>
        <taxon>Bacteria</taxon>
        <taxon>Pseudomonadati</taxon>
        <taxon>Bacteroidota</taxon>
        <taxon>Bacteroidia</taxon>
        <taxon>Bacteroidales</taxon>
        <taxon>Tannerellaceae</taxon>
        <taxon>Parabacteroides</taxon>
    </lineage>
</organism>
<dbReference type="Proteomes" id="UP000651475">
    <property type="component" value="Unassembled WGS sequence"/>
</dbReference>
<dbReference type="RefSeq" id="WP_186929762.1">
    <property type="nucleotide sequence ID" value="NZ_JACOOJ010000014.1"/>
</dbReference>
<feature type="compositionally biased region" description="Basic and acidic residues" evidence="1">
    <location>
        <begin position="24"/>
        <end position="33"/>
    </location>
</feature>
<feature type="compositionally biased region" description="Low complexity" evidence="1">
    <location>
        <begin position="79"/>
        <end position="90"/>
    </location>
</feature>
<evidence type="ECO:0000313" key="3">
    <source>
        <dbReference type="Proteomes" id="UP000651475"/>
    </source>
</evidence>
<comment type="caution">
    <text evidence="2">The sequence shown here is derived from an EMBL/GenBank/DDBJ whole genome shotgun (WGS) entry which is preliminary data.</text>
</comment>
<reference evidence="2 3" key="1">
    <citation type="submission" date="2020-08" db="EMBL/GenBank/DDBJ databases">
        <title>Genome public.</title>
        <authorList>
            <person name="Liu C."/>
            <person name="Sun Q."/>
        </authorList>
    </citation>
    <scope>NUCLEOTIDE SEQUENCE [LARGE SCALE GENOMIC DNA]</scope>
    <source>
        <strain evidence="2 3">NSJ-79</strain>
    </source>
</reference>
<gene>
    <name evidence="2" type="ORF">H8S65_09545</name>
</gene>
<dbReference type="EMBL" id="JACOOJ010000014">
    <property type="protein sequence ID" value="MBC5633011.1"/>
    <property type="molecule type" value="Genomic_DNA"/>
</dbReference>
<evidence type="ECO:0000313" key="2">
    <source>
        <dbReference type="EMBL" id="MBC5633011.1"/>
    </source>
</evidence>
<keyword evidence="3" id="KW-1185">Reference proteome</keyword>
<evidence type="ECO:0000256" key="1">
    <source>
        <dbReference type="SAM" id="MobiDB-lite"/>
    </source>
</evidence>
<accession>A0ABR7DNK3</accession>
<sequence>MQSMKGTEVHRGRGFASRPFKPSAEADGKREPDGFWGMADTACFLAIPRQAREQPVPVLDTGPQKNRRYRPSQEKAQLSKKGLSGRASSGGRRRSVRSMRCLSEASFAGDSGAFDRSSPDG</sequence>